<dbReference type="NCBIfam" id="TIGR00230">
    <property type="entry name" value="sfsA"/>
    <property type="match status" value="1"/>
</dbReference>
<feature type="domain" description="Sugar fermentation stimulation protein C-terminal" evidence="2">
    <location>
        <begin position="91"/>
        <end position="225"/>
    </location>
</feature>
<accession>A0AA90SDN1</accession>
<dbReference type="FunFam" id="3.40.1350.60:FF:000001">
    <property type="entry name" value="Sugar fermentation stimulation protein A"/>
    <property type="match status" value="1"/>
</dbReference>
<dbReference type="AlphaFoldDB" id="A0AA90SDN1"/>
<protein>
    <recommendedName>
        <fullName evidence="1">Sugar fermentation stimulation protein homolog</fullName>
    </recommendedName>
</protein>
<evidence type="ECO:0000259" key="3">
    <source>
        <dbReference type="Pfam" id="PF17746"/>
    </source>
</evidence>
<sequence length="243" mass="27350">MKYEHTLFEGYLIKRYKRFMADIERLDGTQLTIHCPNTGSMKNCIYPGKKIWYSDSKNPKRKYVCTWEQAEVSITIDGKEKTATAGVNTGRANWLVEELLSKGGVPELLGYRDISREIRYGHENSRIDLLLQSDEQPDCFIEVKSVTLSVGDGLGLFPDAVTTRGTKHLRELISIRNEGKRAVLFFCVQHTGIERVGVAEEIDPEYAKTMHQAVAAGVEVMAWGAADMSPETIELTRPLPVIL</sequence>
<evidence type="ECO:0000313" key="4">
    <source>
        <dbReference type="EMBL" id="MDP0589512.1"/>
    </source>
</evidence>
<gene>
    <name evidence="1 4" type="primary">sfsA</name>
    <name evidence="4" type="ORF">QS748_10120</name>
</gene>
<dbReference type="EMBL" id="JASXSV010000015">
    <property type="protein sequence ID" value="MDP0589512.1"/>
    <property type="molecule type" value="Genomic_DNA"/>
</dbReference>
<dbReference type="PANTHER" id="PTHR30545">
    <property type="entry name" value="SUGAR FERMENTATION STIMULATION PROTEIN A"/>
    <property type="match status" value="1"/>
</dbReference>
<dbReference type="InterPro" id="IPR005224">
    <property type="entry name" value="SfsA"/>
</dbReference>
<dbReference type="Proteomes" id="UP001178148">
    <property type="component" value="Unassembled WGS sequence"/>
</dbReference>
<dbReference type="InterPro" id="IPR041465">
    <property type="entry name" value="SfsA_N"/>
</dbReference>
<comment type="caution">
    <text evidence="4">The sequence shown here is derived from an EMBL/GenBank/DDBJ whole genome shotgun (WGS) entry which is preliminary data.</text>
</comment>
<dbReference type="InterPro" id="IPR040452">
    <property type="entry name" value="SfsA_C"/>
</dbReference>
<dbReference type="PANTHER" id="PTHR30545:SF2">
    <property type="entry name" value="SUGAR FERMENTATION STIMULATION PROTEIN A"/>
    <property type="match status" value="1"/>
</dbReference>
<dbReference type="Gene3D" id="2.40.50.580">
    <property type="match status" value="1"/>
</dbReference>
<dbReference type="GO" id="GO:0003677">
    <property type="term" value="F:DNA binding"/>
    <property type="evidence" value="ECO:0007669"/>
    <property type="project" value="InterPro"/>
</dbReference>
<dbReference type="CDD" id="cd22359">
    <property type="entry name" value="SfsA-like_bacterial"/>
    <property type="match status" value="1"/>
</dbReference>
<organism evidence="4 5">
    <name type="scientific">Candidatus Endonucleibacter bathymodioli</name>
    <dbReference type="NCBI Taxonomy" id="539814"/>
    <lineage>
        <taxon>Bacteria</taxon>
        <taxon>Pseudomonadati</taxon>
        <taxon>Pseudomonadota</taxon>
        <taxon>Gammaproteobacteria</taxon>
        <taxon>Oceanospirillales</taxon>
        <taxon>Endozoicomonadaceae</taxon>
        <taxon>Candidatus Endonucleibacter</taxon>
    </lineage>
</organism>
<evidence type="ECO:0000259" key="2">
    <source>
        <dbReference type="Pfam" id="PF03749"/>
    </source>
</evidence>
<proteinExistence type="inferred from homology"/>
<evidence type="ECO:0000256" key="1">
    <source>
        <dbReference type="HAMAP-Rule" id="MF_00095"/>
    </source>
</evidence>
<evidence type="ECO:0000313" key="5">
    <source>
        <dbReference type="Proteomes" id="UP001178148"/>
    </source>
</evidence>
<dbReference type="Gene3D" id="3.40.1350.60">
    <property type="match status" value="1"/>
</dbReference>
<name>A0AA90SDN1_9GAMM</name>
<dbReference type="Pfam" id="PF17746">
    <property type="entry name" value="SfsA_N"/>
    <property type="match status" value="1"/>
</dbReference>
<comment type="similarity">
    <text evidence="1">Belongs to the SfsA family.</text>
</comment>
<reference evidence="4 5" key="1">
    <citation type="journal article" date="2023" name="bioRxiv">
        <title>An intranuclear bacterial parasite of deep-sea mussels expresses apoptosis inhibitors acquired from its host.</title>
        <authorList>
            <person name="Gonzalez Porras M.A."/>
            <person name="Assie A."/>
            <person name="Tietjen M."/>
            <person name="Violette M."/>
            <person name="Kleiner M."/>
            <person name="Gruber-Vodicka H."/>
            <person name="Dubilier N."/>
            <person name="Leisch N."/>
        </authorList>
    </citation>
    <scope>NUCLEOTIDE SEQUENCE [LARGE SCALE GENOMIC DNA]</scope>
    <source>
        <strain evidence="4">IAP13</strain>
    </source>
</reference>
<dbReference type="Pfam" id="PF03749">
    <property type="entry name" value="SfsA"/>
    <property type="match status" value="1"/>
</dbReference>
<keyword evidence="5" id="KW-1185">Reference proteome</keyword>
<feature type="domain" description="SfsA N-terminal OB" evidence="3">
    <location>
        <begin position="13"/>
        <end position="72"/>
    </location>
</feature>
<dbReference type="HAMAP" id="MF_00095">
    <property type="entry name" value="SfsA"/>
    <property type="match status" value="1"/>
</dbReference>